<dbReference type="EMBL" id="LN719792">
    <property type="protein sequence ID" value="CEP08624.1"/>
    <property type="molecule type" value="Genomic_DNA"/>
</dbReference>
<evidence type="ECO:0000313" key="3">
    <source>
        <dbReference type="Proteomes" id="UP000054107"/>
    </source>
</evidence>
<sequence>MYQEITESTKRFNEASSRKSDPETLSATVAPEEEIYLRTIEHLRPLLASYPSNYKLQNDSIYYDVKARPERYFKTFLHLAKILGGITARGFSCLHLKTSWIPSYVTIDSKILLQNIIEILQIYGAESSIQTFGYSVIKQ</sequence>
<name>A0A0B7N0F2_9FUNG</name>
<dbReference type="Proteomes" id="UP000054107">
    <property type="component" value="Unassembled WGS sequence"/>
</dbReference>
<proteinExistence type="predicted"/>
<accession>A0A0B7N0F2</accession>
<evidence type="ECO:0000256" key="1">
    <source>
        <dbReference type="SAM" id="MobiDB-lite"/>
    </source>
</evidence>
<dbReference type="AlphaFoldDB" id="A0A0B7N0F2"/>
<feature type="compositionally biased region" description="Basic and acidic residues" evidence="1">
    <location>
        <begin position="7"/>
        <end position="22"/>
    </location>
</feature>
<dbReference type="OrthoDB" id="5570689at2759"/>
<organism evidence="2 3">
    <name type="scientific">Parasitella parasitica</name>
    <dbReference type="NCBI Taxonomy" id="35722"/>
    <lineage>
        <taxon>Eukaryota</taxon>
        <taxon>Fungi</taxon>
        <taxon>Fungi incertae sedis</taxon>
        <taxon>Mucoromycota</taxon>
        <taxon>Mucoromycotina</taxon>
        <taxon>Mucoromycetes</taxon>
        <taxon>Mucorales</taxon>
        <taxon>Mucorineae</taxon>
        <taxon>Mucoraceae</taxon>
        <taxon>Parasitella</taxon>
    </lineage>
</organism>
<gene>
    <name evidence="2" type="primary">PARPA_01964.1 scaffold 1908</name>
</gene>
<protein>
    <submittedName>
        <fullName evidence="2">Uncharacterized protein</fullName>
    </submittedName>
</protein>
<feature type="region of interest" description="Disordered" evidence="1">
    <location>
        <begin position="1"/>
        <end position="25"/>
    </location>
</feature>
<keyword evidence="3" id="KW-1185">Reference proteome</keyword>
<evidence type="ECO:0000313" key="2">
    <source>
        <dbReference type="EMBL" id="CEP08624.1"/>
    </source>
</evidence>
<reference evidence="2 3" key="1">
    <citation type="submission" date="2014-09" db="EMBL/GenBank/DDBJ databases">
        <authorList>
            <person name="Ellenberger Sabrina"/>
        </authorList>
    </citation>
    <scope>NUCLEOTIDE SEQUENCE [LARGE SCALE GENOMIC DNA]</scope>
    <source>
        <strain evidence="2 3">CBS 412.66</strain>
    </source>
</reference>